<dbReference type="PANTHER" id="PTHR45993:SF6">
    <property type="entry name" value="C2H2-TYPE DOMAIN-CONTAINING PROTEIN"/>
    <property type="match status" value="1"/>
</dbReference>
<feature type="region of interest" description="Disordered" evidence="15">
    <location>
        <begin position="99"/>
        <end position="127"/>
    </location>
</feature>
<dbReference type="SUPFAM" id="SSF57667">
    <property type="entry name" value="beta-beta-alpha zinc fingers"/>
    <property type="match status" value="3"/>
</dbReference>
<feature type="compositionally biased region" description="Low complexity" evidence="15">
    <location>
        <begin position="285"/>
        <end position="300"/>
    </location>
</feature>
<dbReference type="FunFam" id="3.30.160.60:FF:001175">
    <property type="entry name" value="Zinc finger, C2H2 type"/>
    <property type="match status" value="1"/>
</dbReference>
<keyword evidence="6" id="KW-0479">Metal-binding</keyword>
<dbReference type="PANTHER" id="PTHR45993">
    <property type="entry name" value="B-CELL LYMPHOMA/LEUKEMIA 11"/>
    <property type="match status" value="1"/>
</dbReference>
<dbReference type="GO" id="GO:0016514">
    <property type="term" value="C:SWI/SNF complex"/>
    <property type="evidence" value="ECO:0007669"/>
    <property type="project" value="UniProtKB-ARBA"/>
</dbReference>
<evidence type="ECO:0000259" key="16">
    <source>
        <dbReference type="PROSITE" id="PS50157"/>
    </source>
</evidence>
<feature type="region of interest" description="Disordered" evidence="15">
    <location>
        <begin position="214"/>
        <end position="300"/>
    </location>
</feature>
<feature type="region of interest" description="Disordered" evidence="15">
    <location>
        <begin position="481"/>
        <end position="505"/>
    </location>
</feature>
<keyword evidence="3" id="KW-0678">Repressor</keyword>
<feature type="domain" description="C2H2-type" evidence="16">
    <location>
        <begin position="839"/>
        <end position="867"/>
    </location>
</feature>
<organism evidence="17 18">
    <name type="scientific">Acanthaster planci</name>
    <name type="common">Crown-of-thorns starfish</name>
    <dbReference type="NCBI Taxonomy" id="133434"/>
    <lineage>
        <taxon>Eukaryota</taxon>
        <taxon>Metazoa</taxon>
        <taxon>Echinodermata</taxon>
        <taxon>Eleutherozoa</taxon>
        <taxon>Asterozoa</taxon>
        <taxon>Asteroidea</taxon>
        <taxon>Valvatacea</taxon>
        <taxon>Valvatida</taxon>
        <taxon>Acanthasteridae</taxon>
        <taxon>Acanthaster</taxon>
    </lineage>
</organism>
<dbReference type="Gene3D" id="3.30.160.60">
    <property type="entry name" value="Classic Zinc Finger"/>
    <property type="match status" value="4"/>
</dbReference>
<keyword evidence="12" id="KW-0804">Transcription</keyword>
<dbReference type="GeneID" id="110974211"/>
<keyword evidence="13" id="KW-0539">Nucleus</keyword>
<dbReference type="SMART" id="SM00355">
    <property type="entry name" value="ZnF_C2H2"/>
    <property type="match status" value="6"/>
</dbReference>
<feature type="compositionally biased region" description="Basic and acidic residues" evidence="15">
    <location>
        <begin position="635"/>
        <end position="652"/>
    </location>
</feature>
<accession>A0A8B7XKN0</accession>
<dbReference type="KEGG" id="aplc:110974211"/>
<dbReference type="Pfam" id="PF25491">
    <property type="entry name" value="CCHC_BCL-11A"/>
    <property type="match status" value="1"/>
</dbReference>
<dbReference type="OrthoDB" id="10046198at2759"/>
<keyword evidence="5" id="KW-0597">Phosphoprotein</keyword>
<dbReference type="InterPro" id="IPR013087">
    <property type="entry name" value="Znf_C2H2_type"/>
</dbReference>
<evidence type="ECO:0000256" key="7">
    <source>
        <dbReference type="ARBA" id="ARBA00022737"/>
    </source>
</evidence>
<evidence type="ECO:0000256" key="15">
    <source>
        <dbReference type="SAM" id="MobiDB-lite"/>
    </source>
</evidence>
<feature type="domain" description="C2H2-type" evidence="16">
    <location>
        <begin position="430"/>
        <end position="457"/>
    </location>
</feature>
<keyword evidence="9" id="KW-0862">Zinc</keyword>
<feature type="compositionally biased region" description="Pro residues" evidence="15">
    <location>
        <begin position="267"/>
        <end position="284"/>
    </location>
</feature>
<dbReference type="GO" id="GO:0006357">
    <property type="term" value="P:regulation of transcription by RNA polymerase II"/>
    <property type="evidence" value="ECO:0007669"/>
    <property type="project" value="TreeGrafter"/>
</dbReference>
<comment type="subcellular location">
    <subcellularLocation>
        <location evidence="1">Nucleus</location>
    </subcellularLocation>
</comment>
<evidence type="ECO:0000256" key="5">
    <source>
        <dbReference type="ARBA" id="ARBA00022553"/>
    </source>
</evidence>
<feature type="region of interest" description="Disordered" evidence="15">
    <location>
        <begin position="523"/>
        <end position="605"/>
    </location>
</feature>
<evidence type="ECO:0000313" key="18">
    <source>
        <dbReference type="RefSeq" id="XP_022081363.1"/>
    </source>
</evidence>
<feature type="domain" description="C2H2-type" evidence="16">
    <location>
        <begin position="458"/>
        <end position="485"/>
    </location>
</feature>
<gene>
    <name evidence="18" type="primary">LOC110974211</name>
</gene>
<dbReference type="InterPro" id="IPR057448">
    <property type="entry name" value="BCL-11A_Znf_CCHC"/>
</dbReference>
<dbReference type="AlphaFoldDB" id="A0A8B7XKN0"/>
<dbReference type="InterPro" id="IPR051497">
    <property type="entry name" value="Dev/Hematopoietic_TF"/>
</dbReference>
<feature type="compositionally biased region" description="Polar residues" evidence="15">
    <location>
        <begin position="699"/>
        <end position="749"/>
    </location>
</feature>
<dbReference type="InterPro" id="IPR036236">
    <property type="entry name" value="Znf_C2H2_sf"/>
</dbReference>
<evidence type="ECO:0000256" key="14">
    <source>
        <dbReference type="PROSITE-ProRule" id="PRU00042"/>
    </source>
</evidence>
<feature type="region of interest" description="Disordered" evidence="15">
    <location>
        <begin position="621"/>
        <end position="764"/>
    </location>
</feature>
<feature type="compositionally biased region" description="Low complexity" evidence="15">
    <location>
        <begin position="219"/>
        <end position="231"/>
    </location>
</feature>
<evidence type="ECO:0000256" key="12">
    <source>
        <dbReference type="ARBA" id="ARBA00023163"/>
    </source>
</evidence>
<keyword evidence="7" id="KW-0677">Repeat</keyword>
<dbReference type="PROSITE" id="PS50157">
    <property type="entry name" value="ZINC_FINGER_C2H2_2"/>
    <property type="match status" value="5"/>
</dbReference>
<keyword evidence="4" id="KW-1017">Isopeptide bond</keyword>
<feature type="domain" description="C2H2-type" evidence="16">
    <location>
        <begin position="809"/>
        <end position="831"/>
    </location>
</feature>
<feature type="compositionally biased region" description="Polar residues" evidence="15">
    <location>
        <begin position="167"/>
        <end position="178"/>
    </location>
</feature>
<sequence>MRSTSFSEPAEEKTVCPMRQAEWVKGNRCPTDEEMNAVDEDESQGILEGEEAPPFDLIKCGECNADFALADIVKFIEHKRKCYPRVDPMQLMASSTDAAEEMDEVGLRKTETEEGKREGEEQAKEEERAVAITDVVVRTEKPKIITPIKRISSSSSVQRDPVSPRVKQTQTQTAEPDQSKTYICCSCKDIFDDAVSLLEHVQCDHGMQIYQQPWKTRDSNSTVSESSSHSSGEAKTSRKTYSPQSPDSDVKLVMPSVSTTPSSSSAPPLPPSHPPLPPALPIPPASSVAAPPAHHQPPLLVHSPHAHHAVHPLEGSSLSVYMHPPAGEQHILPERMYAGPINPTQCMTLRDVLATERANLNSHMLMTPQGFDRSSHPTFSSTNTAIDMDMYSQRLRELAAAGPMNPPKKKSFHYPIYSPRFKSPFSPKVKACEFCGKTFKFQSNLIVHRRSHTGEKPYKCQLCDHACSQASKLKRHMKTHINKPPSTLTSPSSGPNLSDDGVSGETSASSLIKTAVDRYMSETKFSNKDTSIDGDENEDDEEEEEGEEEEMEGEDEEEEMEEISSDEANIGERSSDTDGLPQSSHRDDNHDEKENHSSLLSEVMKHTGLSEIQQYSEAYQQAVAERYRTSRRHSSRLEQHMVRERQLKEPRSGDSTLLREVLAGPSYHSPEKERSPTRSPRNAMSGLEEVTKRIKVEPPSTTWGPEPSNFPSKDPYNQSPVLMPSQSSPSASATNGTVPSYYSGSNSTGRPAHSSPSSSMPYSSLALHKSPKELAIDRRTGTCEFCGKVFKNCSNLTVHRRSHTGEKPYKCELCPYACAQSSKLTRHMKTHGQGAKEVFKCEVCGMPFSVYSTLEKHMKKSHWGNIRGTTR</sequence>
<dbReference type="RefSeq" id="XP_022081363.1">
    <property type="nucleotide sequence ID" value="XM_022225671.1"/>
</dbReference>
<feature type="compositionally biased region" description="Basic and acidic residues" evidence="15">
    <location>
        <begin position="584"/>
        <end position="596"/>
    </location>
</feature>
<keyword evidence="8 14" id="KW-0863">Zinc-finger</keyword>
<evidence type="ECO:0000256" key="2">
    <source>
        <dbReference type="ARBA" id="ARBA00022481"/>
    </source>
</evidence>
<keyword evidence="10" id="KW-0832">Ubl conjugation</keyword>
<feature type="compositionally biased region" description="Low complexity" evidence="15">
    <location>
        <begin position="252"/>
        <end position="266"/>
    </location>
</feature>
<feature type="compositionally biased region" description="Acidic residues" evidence="15">
    <location>
        <begin position="532"/>
        <end position="565"/>
    </location>
</feature>
<feature type="region of interest" description="Disordered" evidence="15">
    <location>
        <begin position="149"/>
        <end position="178"/>
    </location>
</feature>
<dbReference type="GO" id="GO:0003700">
    <property type="term" value="F:DNA-binding transcription factor activity"/>
    <property type="evidence" value="ECO:0007669"/>
    <property type="project" value="TreeGrafter"/>
</dbReference>
<evidence type="ECO:0000256" key="9">
    <source>
        <dbReference type="ARBA" id="ARBA00022833"/>
    </source>
</evidence>
<feature type="compositionally biased region" description="Low complexity" evidence="15">
    <location>
        <begin position="149"/>
        <end position="166"/>
    </location>
</feature>
<dbReference type="FunFam" id="3.30.160.60:FF:000106">
    <property type="entry name" value="B-cell lymphoma/leukemia 11A isoform X2"/>
    <property type="match status" value="1"/>
</dbReference>
<protein>
    <submittedName>
        <fullName evidence="18">B-cell lymphoma/leukemia 11A-like isoform X1</fullName>
    </submittedName>
</protein>
<evidence type="ECO:0000256" key="6">
    <source>
        <dbReference type="ARBA" id="ARBA00022723"/>
    </source>
</evidence>
<name>A0A8B7XKN0_ACAPL</name>
<dbReference type="Pfam" id="PF00096">
    <property type="entry name" value="zf-C2H2"/>
    <property type="match status" value="5"/>
</dbReference>
<dbReference type="GO" id="GO:0008270">
    <property type="term" value="F:zinc ion binding"/>
    <property type="evidence" value="ECO:0007669"/>
    <property type="project" value="UniProtKB-KW"/>
</dbReference>
<keyword evidence="2" id="KW-0488">Methylation</keyword>
<evidence type="ECO:0000256" key="8">
    <source>
        <dbReference type="ARBA" id="ARBA00022771"/>
    </source>
</evidence>
<keyword evidence="11" id="KW-0805">Transcription regulation</keyword>
<evidence type="ECO:0000256" key="1">
    <source>
        <dbReference type="ARBA" id="ARBA00004123"/>
    </source>
</evidence>
<feature type="domain" description="C2H2-type" evidence="16">
    <location>
        <begin position="781"/>
        <end position="808"/>
    </location>
</feature>
<reference evidence="18" key="1">
    <citation type="submission" date="2025-08" db="UniProtKB">
        <authorList>
            <consortium name="RefSeq"/>
        </authorList>
    </citation>
    <scope>IDENTIFICATION</scope>
</reference>
<evidence type="ECO:0000256" key="3">
    <source>
        <dbReference type="ARBA" id="ARBA00022491"/>
    </source>
</evidence>
<dbReference type="Proteomes" id="UP000694845">
    <property type="component" value="Unplaced"/>
</dbReference>
<feature type="compositionally biased region" description="Low complexity" evidence="15">
    <location>
        <begin position="484"/>
        <end position="498"/>
    </location>
</feature>
<proteinExistence type="predicted"/>
<keyword evidence="17" id="KW-1185">Reference proteome</keyword>
<feature type="compositionally biased region" description="Basic and acidic residues" evidence="15">
    <location>
        <begin position="105"/>
        <end position="127"/>
    </location>
</feature>
<evidence type="ECO:0000313" key="17">
    <source>
        <dbReference type="Proteomes" id="UP000694845"/>
    </source>
</evidence>
<evidence type="ECO:0000256" key="11">
    <source>
        <dbReference type="ARBA" id="ARBA00023015"/>
    </source>
</evidence>
<feature type="compositionally biased region" description="Low complexity" evidence="15">
    <location>
        <begin position="754"/>
        <end position="764"/>
    </location>
</feature>
<dbReference type="FunFam" id="3.30.160.60:FF:000046">
    <property type="entry name" value="Putative B-cell lymphoma/leukemia 11A"/>
    <property type="match status" value="1"/>
</dbReference>
<evidence type="ECO:0000256" key="4">
    <source>
        <dbReference type="ARBA" id="ARBA00022499"/>
    </source>
</evidence>
<dbReference type="GO" id="GO:0000978">
    <property type="term" value="F:RNA polymerase II cis-regulatory region sequence-specific DNA binding"/>
    <property type="evidence" value="ECO:0007669"/>
    <property type="project" value="TreeGrafter"/>
</dbReference>
<evidence type="ECO:0000256" key="13">
    <source>
        <dbReference type="ARBA" id="ARBA00023242"/>
    </source>
</evidence>
<dbReference type="FunFam" id="3.30.160.60:FF:000037">
    <property type="entry name" value="B-cell lymphoma/leukemia 11A isoform X1"/>
    <property type="match status" value="1"/>
</dbReference>
<evidence type="ECO:0000256" key="10">
    <source>
        <dbReference type="ARBA" id="ARBA00022843"/>
    </source>
</evidence>
<dbReference type="PROSITE" id="PS00028">
    <property type="entry name" value="ZINC_FINGER_C2H2_1"/>
    <property type="match status" value="6"/>
</dbReference>